<dbReference type="GeneID" id="72062339"/>
<reference evidence="2" key="1">
    <citation type="submission" date="2021-11" db="EMBL/GenBank/DDBJ databases">
        <title>Purpureocillium_takamizusanense_genome.</title>
        <authorList>
            <person name="Nguyen N.-H."/>
        </authorList>
    </citation>
    <scope>NUCLEOTIDE SEQUENCE</scope>
    <source>
        <strain evidence="2">PT3</strain>
    </source>
</reference>
<feature type="region of interest" description="Disordered" evidence="1">
    <location>
        <begin position="1"/>
        <end position="39"/>
    </location>
</feature>
<dbReference type="KEGG" id="ptkz:JDV02_000374"/>
<sequence length="190" mass="21129">MEYMWRSDLSNARRAAAQEGNDEPQSSDPGAPALSATLEGPANMSLGKKINIVAHITLEGNKPVTFHTHRIKNTFRMFRRRVQGKSPGDRERSDATWVPGDDDETPRYFIADDADGTDLSAGPASEDHLHVRFTGVELGWWDWGDADAHDQTEAWLPCFISGDVIDPRDNNGRPKARVGGLRDVEFVIED</sequence>
<dbReference type="AlphaFoldDB" id="A0A9Q8Q703"/>
<feature type="region of interest" description="Disordered" evidence="1">
    <location>
        <begin position="79"/>
        <end position="106"/>
    </location>
</feature>
<protein>
    <submittedName>
        <fullName evidence="2">Uncharacterized protein</fullName>
    </submittedName>
</protein>
<dbReference type="OrthoDB" id="4323953at2759"/>
<evidence type="ECO:0000256" key="1">
    <source>
        <dbReference type="SAM" id="MobiDB-lite"/>
    </source>
</evidence>
<name>A0A9Q8Q703_9HYPO</name>
<organism evidence="2 3">
    <name type="scientific">Purpureocillium takamizusanense</name>
    <dbReference type="NCBI Taxonomy" id="2060973"/>
    <lineage>
        <taxon>Eukaryota</taxon>
        <taxon>Fungi</taxon>
        <taxon>Dikarya</taxon>
        <taxon>Ascomycota</taxon>
        <taxon>Pezizomycotina</taxon>
        <taxon>Sordariomycetes</taxon>
        <taxon>Hypocreomycetidae</taxon>
        <taxon>Hypocreales</taxon>
        <taxon>Ophiocordycipitaceae</taxon>
        <taxon>Purpureocillium</taxon>
    </lineage>
</organism>
<evidence type="ECO:0000313" key="3">
    <source>
        <dbReference type="Proteomes" id="UP000829364"/>
    </source>
</evidence>
<accession>A0A9Q8Q703</accession>
<dbReference type="Proteomes" id="UP000829364">
    <property type="component" value="Chromosome 1"/>
</dbReference>
<dbReference type="RefSeq" id="XP_047837132.1">
    <property type="nucleotide sequence ID" value="XM_047981174.1"/>
</dbReference>
<keyword evidence="3" id="KW-1185">Reference proteome</keyword>
<dbReference type="EMBL" id="CP086354">
    <property type="protein sequence ID" value="UNI13651.1"/>
    <property type="molecule type" value="Genomic_DNA"/>
</dbReference>
<gene>
    <name evidence="2" type="ORF">JDV02_000374</name>
</gene>
<proteinExistence type="predicted"/>
<evidence type="ECO:0000313" key="2">
    <source>
        <dbReference type="EMBL" id="UNI13651.1"/>
    </source>
</evidence>